<dbReference type="GO" id="GO:0004714">
    <property type="term" value="F:transmembrane receptor protein tyrosine kinase activity"/>
    <property type="evidence" value="ECO:0007669"/>
    <property type="project" value="UniProtKB-EC"/>
</dbReference>
<keyword evidence="17" id="KW-0675">Receptor</keyword>
<evidence type="ECO:0000256" key="19">
    <source>
        <dbReference type="PROSITE-ProRule" id="PRU00207"/>
    </source>
</evidence>
<dbReference type="GO" id="GO:0005886">
    <property type="term" value="C:plasma membrane"/>
    <property type="evidence" value="ECO:0007669"/>
    <property type="project" value="UniProtKB-SubCell"/>
</dbReference>
<dbReference type="PROSITE" id="PS50020">
    <property type="entry name" value="WW_DOMAIN_2"/>
    <property type="match status" value="1"/>
</dbReference>
<proteinExistence type="predicted"/>
<evidence type="ECO:0000256" key="7">
    <source>
        <dbReference type="ARBA" id="ARBA00022729"/>
    </source>
</evidence>
<gene>
    <name evidence="23" type="ORF">THRCLA_09946</name>
</gene>
<accession>A0A1V9YTT1</accession>
<keyword evidence="3" id="KW-1003">Cell membrane</keyword>
<evidence type="ECO:0000256" key="11">
    <source>
        <dbReference type="ARBA" id="ARBA00022833"/>
    </source>
</evidence>
<keyword evidence="18" id="KW-0325">Glycoprotein</keyword>
<feature type="domain" description="TRAF-type" evidence="22">
    <location>
        <begin position="462"/>
        <end position="513"/>
    </location>
</feature>
<dbReference type="InterPro" id="IPR001202">
    <property type="entry name" value="WW_dom"/>
</dbReference>
<dbReference type="Gene3D" id="3.30.40.10">
    <property type="entry name" value="Zinc/RING finger domain, C3HC4 (zinc finger)"/>
    <property type="match status" value="1"/>
</dbReference>
<keyword evidence="14" id="KW-0472">Membrane</keyword>
<feature type="region of interest" description="Disordered" evidence="20">
    <location>
        <begin position="721"/>
        <end position="772"/>
    </location>
</feature>
<keyword evidence="24" id="KW-1185">Reference proteome</keyword>
<keyword evidence="6 19" id="KW-0479">Metal-binding</keyword>
<evidence type="ECO:0000313" key="24">
    <source>
        <dbReference type="Proteomes" id="UP000243217"/>
    </source>
</evidence>
<dbReference type="PROSITE" id="PS50145">
    <property type="entry name" value="ZF_TRAF"/>
    <property type="match status" value="1"/>
</dbReference>
<keyword evidence="5" id="KW-0812">Transmembrane</keyword>
<keyword evidence="13" id="KW-1133">Transmembrane helix</keyword>
<feature type="compositionally biased region" description="Basic and acidic residues" evidence="20">
    <location>
        <begin position="231"/>
        <end position="246"/>
    </location>
</feature>
<evidence type="ECO:0000256" key="4">
    <source>
        <dbReference type="ARBA" id="ARBA00022679"/>
    </source>
</evidence>
<evidence type="ECO:0000256" key="1">
    <source>
        <dbReference type="ARBA" id="ARBA00004251"/>
    </source>
</evidence>
<dbReference type="InterPro" id="IPR055163">
    <property type="entry name" value="ALK/LTK-like_GRD"/>
</dbReference>
<feature type="compositionally biased region" description="Polar residues" evidence="20">
    <location>
        <begin position="751"/>
        <end position="760"/>
    </location>
</feature>
<dbReference type="GO" id="GO:0005524">
    <property type="term" value="F:ATP binding"/>
    <property type="evidence" value="ECO:0007669"/>
    <property type="project" value="UniProtKB-KW"/>
</dbReference>
<feature type="non-terminal residue" evidence="23">
    <location>
        <position position="1"/>
    </location>
</feature>
<dbReference type="OrthoDB" id="26525at2759"/>
<feature type="zinc finger region" description="TRAF-type" evidence="19">
    <location>
        <begin position="462"/>
        <end position="513"/>
    </location>
</feature>
<keyword evidence="7" id="KW-0732">Signal</keyword>
<evidence type="ECO:0000256" key="8">
    <source>
        <dbReference type="ARBA" id="ARBA00022741"/>
    </source>
</evidence>
<sequence length="879" mass="98265">ETDEIDLKLAKERSRVQATIAGWKEYVDPESLNSIYEDIDSGRLQMIMPDAVKDALNTRLIWYKRRTWSMHRDSRCARIFFYNHETGEYQWNKPERVDGWVNTPPNFEAKPLDENDDSSDEEDKGDSQKDIHKREQLHEYSDKLLRKLRDWEEHRDIATGGKLYYHIKSGHITREKPQEVHNEELKRQAYTILVKTAQFIDRIGDWDKYHDAITKHFFYYNRITGEGQHESEANEAALREEAEHKNQSGRLLHRLSDEELSKRKEQEVWMETLQRARRKEIYTTIARYNPIDDETRRLNELNTAILQKIDEDFAHQTMGYRDTRIDTELRVLQKARNLGLFVSVKITKPILVATETALDAAIILQTDEDESGSIEDHDNHPSLSERRRVNRLIENGIWRMDQNMALCFWGCHLWCQLGEEKDNHEHDECRRRIMICRLGCLIYHEAYEWQNVHADTFELAWHEANECSTRLIKCPRDCDVWVSLDQLEIHTNERCVKRPISDLCCRLGCGKQFDGVNNRILELEQERTWHEAEDCPLRTVKCMWPECNLTMLAKERKQHRRTHLCLSGIVTFKVAGSFEYVVPRDVKHIKIQAWGGGGGSGLLRHFRCGHGGGGAFIEAICPVHPGETLLLVVGGGGQGGQVGQTIPSDTESGLPLIQQLGKGEGGLPGGGCGYSNNNEWACGGGGGYTSMTRKGPQGLITLFVVGGGGGGGCRDGLGGGGLHAEEAGEKSDRRNGRLGSQTRGGKAGQCSKETTPTTFEGTDGSAFQGGNGAEFGGGGGGGYYGGGGGGFSPGIVGAGGGGSSFVESSSFTSVFIDRSYKRVPGGRDRHPPANTLGGIAGEGGYEKAVCAGNDGCIRIAIPGFYSNMDFDSEEDEMRL</sequence>
<evidence type="ECO:0000256" key="6">
    <source>
        <dbReference type="ARBA" id="ARBA00022723"/>
    </source>
</evidence>
<dbReference type="AlphaFoldDB" id="A0A1V9YTT1"/>
<evidence type="ECO:0000256" key="12">
    <source>
        <dbReference type="ARBA" id="ARBA00022840"/>
    </source>
</evidence>
<dbReference type="Pfam" id="PF12810">
    <property type="entry name" value="ALK_LTK_GRD"/>
    <property type="match status" value="1"/>
</dbReference>
<keyword evidence="9 19" id="KW-0863">Zinc-finger</keyword>
<evidence type="ECO:0000256" key="14">
    <source>
        <dbReference type="ARBA" id="ARBA00023136"/>
    </source>
</evidence>
<dbReference type="EMBL" id="JNBS01002886">
    <property type="protein sequence ID" value="OQR89051.1"/>
    <property type="molecule type" value="Genomic_DNA"/>
</dbReference>
<evidence type="ECO:0000256" key="13">
    <source>
        <dbReference type="ARBA" id="ARBA00022989"/>
    </source>
</evidence>
<dbReference type="InterPro" id="IPR013083">
    <property type="entry name" value="Znf_RING/FYVE/PHD"/>
</dbReference>
<evidence type="ECO:0000256" key="16">
    <source>
        <dbReference type="ARBA" id="ARBA00023157"/>
    </source>
</evidence>
<comment type="caution">
    <text evidence="23">The sequence shown here is derived from an EMBL/GenBank/DDBJ whole genome shotgun (WGS) entry which is preliminary data.</text>
</comment>
<keyword evidence="4" id="KW-0808">Transferase</keyword>
<dbReference type="CDD" id="cd00201">
    <property type="entry name" value="WW"/>
    <property type="match status" value="1"/>
</dbReference>
<feature type="domain" description="WW" evidence="21">
    <location>
        <begin position="68"/>
        <end position="96"/>
    </location>
</feature>
<keyword evidence="15" id="KW-0829">Tyrosine-protein kinase</keyword>
<dbReference type="Gene3D" id="2.20.70.10">
    <property type="match status" value="2"/>
</dbReference>
<comment type="subcellular location">
    <subcellularLocation>
        <location evidence="1">Cell membrane</location>
        <topology evidence="1">Single-pass type I membrane protein</topology>
    </subcellularLocation>
</comment>
<dbReference type="STRING" id="74557.A0A1V9YTT1"/>
<keyword evidence="11 19" id="KW-0862">Zinc</keyword>
<evidence type="ECO:0000256" key="17">
    <source>
        <dbReference type="ARBA" id="ARBA00023170"/>
    </source>
</evidence>
<dbReference type="EC" id="2.7.10.1" evidence="2"/>
<keyword evidence="10" id="KW-0418">Kinase</keyword>
<dbReference type="GO" id="GO:0008270">
    <property type="term" value="F:zinc ion binding"/>
    <property type="evidence" value="ECO:0007669"/>
    <property type="project" value="UniProtKB-KW"/>
</dbReference>
<evidence type="ECO:0000259" key="22">
    <source>
        <dbReference type="PROSITE" id="PS50145"/>
    </source>
</evidence>
<evidence type="ECO:0000313" key="23">
    <source>
        <dbReference type="EMBL" id="OQR89051.1"/>
    </source>
</evidence>
<feature type="region of interest" description="Disordered" evidence="20">
    <location>
        <begin position="231"/>
        <end position="250"/>
    </location>
</feature>
<evidence type="ECO:0000256" key="5">
    <source>
        <dbReference type="ARBA" id="ARBA00022692"/>
    </source>
</evidence>
<dbReference type="Proteomes" id="UP000243217">
    <property type="component" value="Unassembled WGS sequence"/>
</dbReference>
<evidence type="ECO:0000256" key="3">
    <source>
        <dbReference type="ARBA" id="ARBA00022475"/>
    </source>
</evidence>
<feature type="compositionally biased region" description="Acidic residues" evidence="20">
    <location>
        <begin position="114"/>
        <end position="124"/>
    </location>
</feature>
<keyword evidence="16" id="KW-1015">Disulfide bond</keyword>
<evidence type="ECO:0000256" key="18">
    <source>
        <dbReference type="ARBA" id="ARBA00023180"/>
    </source>
</evidence>
<feature type="region of interest" description="Disordered" evidence="20">
    <location>
        <begin position="100"/>
        <end position="133"/>
    </location>
</feature>
<keyword evidence="8" id="KW-0547">Nucleotide-binding</keyword>
<evidence type="ECO:0000256" key="9">
    <source>
        <dbReference type="ARBA" id="ARBA00022771"/>
    </source>
</evidence>
<keyword evidence="12" id="KW-0067">ATP-binding</keyword>
<evidence type="ECO:0000256" key="2">
    <source>
        <dbReference type="ARBA" id="ARBA00011902"/>
    </source>
</evidence>
<evidence type="ECO:0000259" key="21">
    <source>
        <dbReference type="PROSITE" id="PS50020"/>
    </source>
</evidence>
<evidence type="ECO:0000256" key="20">
    <source>
        <dbReference type="SAM" id="MobiDB-lite"/>
    </source>
</evidence>
<evidence type="ECO:0000256" key="15">
    <source>
        <dbReference type="ARBA" id="ARBA00023137"/>
    </source>
</evidence>
<organism evidence="23 24">
    <name type="scientific">Thraustotheca clavata</name>
    <dbReference type="NCBI Taxonomy" id="74557"/>
    <lineage>
        <taxon>Eukaryota</taxon>
        <taxon>Sar</taxon>
        <taxon>Stramenopiles</taxon>
        <taxon>Oomycota</taxon>
        <taxon>Saprolegniomycetes</taxon>
        <taxon>Saprolegniales</taxon>
        <taxon>Achlyaceae</taxon>
        <taxon>Thraustotheca</taxon>
    </lineage>
</organism>
<feature type="compositionally biased region" description="Basic and acidic residues" evidence="20">
    <location>
        <begin position="723"/>
        <end position="735"/>
    </location>
</feature>
<evidence type="ECO:0000256" key="10">
    <source>
        <dbReference type="ARBA" id="ARBA00022777"/>
    </source>
</evidence>
<dbReference type="InterPro" id="IPR001293">
    <property type="entry name" value="Znf_TRAF"/>
</dbReference>
<reference evidence="23 24" key="1">
    <citation type="journal article" date="2014" name="Genome Biol. Evol.">
        <title>The secreted proteins of Achlya hypogyna and Thraustotheca clavata identify the ancestral oomycete secretome and reveal gene acquisitions by horizontal gene transfer.</title>
        <authorList>
            <person name="Misner I."/>
            <person name="Blouin N."/>
            <person name="Leonard G."/>
            <person name="Richards T.A."/>
            <person name="Lane C.E."/>
        </authorList>
    </citation>
    <scope>NUCLEOTIDE SEQUENCE [LARGE SCALE GENOMIC DNA]</scope>
    <source>
        <strain evidence="23 24">ATCC 34112</strain>
    </source>
</reference>
<name>A0A1V9YTT1_9STRA</name>
<protein>
    <recommendedName>
        <fullName evidence="2">receptor protein-tyrosine kinase</fullName>
        <ecNumber evidence="2">2.7.10.1</ecNumber>
    </recommendedName>
</protein>